<organism evidence="6 7">
    <name type="scientific">Dendroctonus ponderosae</name>
    <name type="common">Mountain pine beetle</name>
    <dbReference type="NCBI Taxonomy" id="77166"/>
    <lineage>
        <taxon>Eukaryota</taxon>
        <taxon>Metazoa</taxon>
        <taxon>Ecdysozoa</taxon>
        <taxon>Arthropoda</taxon>
        <taxon>Hexapoda</taxon>
        <taxon>Insecta</taxon>
        <taxon>Pterygota</taxon>
        <taxon>Neoptera</taxon>
        <taxon>Endopterygota</taxon>
        <taxon>Coleoptera</taxon>
        <taxon>Polyphaga</taxon>
        <taxon>Cucujiformia</taxon>
        <taxon>Curculionidae</taxon>
        <taxon>Scolytinae</taxon>
        <taxon>Dendroctonus</taxon>
    </lineage>
</organism>
<reference evidence="7" key="1">
    <citation type="journal article" date="2013" name="Genome Biol.">
        <title>Draft genome of the mountain pine beetle, Dendroctonus ponderosae Hopkins, a major forest pest.</title>
        <authorList>
            <person name="Keeling C.I."/>
            <person name="Yuen M.M."/>
            <person name="Liao N.Y."/>
            <person name="Docking T.R."/>
            <person name="Chan S.K."/>
            <person name="Taylor G.A."/>
            <person name="Palmquist D.L."/>
            <person name="Jackman S.D."/>
            <person name="Nguyen A."/>
            <person name="Li M."/>
            <person name="Henderson H."/>
            <person name="Janes J.K."/>
            <person name="Zhao Y."/>
            <person name="Pandoh P."/>
            <person name="Moore R."/>
            <person name="Sperling F.A."/>
            <person name="Huber D.P."/>
            <person name="Birol I."/>
            <person name="Jones S.J."/>
            <person name="Bohlmann J."/>
        </authorList>
    </citation>
    <scope>NUCLEOTIDE SEQUENCE</scope>
</reference>
<dbReference type="InterPro" id="IPR041057">
    <property type="entry name" value="ZHX_Znf_C2H2"/>
</dbReference>
<keyword evidence="1" id="KW-0479">Metal-binding</keyword>
<dbReference type="PANTHER" id="PTHR24379">
    <property type="entry name" value="KRAB AND ZINC FINGER DOMAIN-CONTAINING"/>
    <property type="match status" value="1"/>
</dbReference>
<evidence type="ECO:0000256" key="3">
    <source>
        <dbReference type="ARBA" id="ARBA00022771"/>
    </source>
</evidence>
<dbReference type="GO" id="GO:0008270">
    <property type="term" value="F:zinc ion binding"/>
    <property type="evidence" value="ECO:0007669"/>
    <property type="project" value="UniProtKB-KW"/>
</dbReference>
<dbReference type="InterPro" id="IPR036236">
    <property type="entry name" value="Znf_C2H2_sf"/>
</dbReference>
<evidence type="ECO:0000256" key="1">
    <source>
        <dbReference type="ARBA" id="ARBA00022723"/>
    </source>
</evidence>
<keyword evidence="3" id="KW-0863">Zinc-finger</keyword>
<dbReference type="PROSITE" id="PS00028">
    <property type="entry name" value="ZINC_FINGER_C2H2_1"/>
    <property type="match status" value="1"/>
</dbReference>
<reference evidence="6" key="2">
    <citation type="submission" date="2024-08" db="UniProtKB">
        <authorList>
            <consortium name="EnsemblMetazoa"/>
        </authorList>
    </citation>
    <scope>IDENTIFICATION</scope>
</reference>
<dbReference type="Pfam" id="PF18387">
    <property type="entry name" value="zf_C2H2_ZHX"/>
    <property type="match status" value="1"/>
</dbReference>
<dbReference type="Gene3D" id="3.30.160.60">
    <property type="entry name" value="Classic Zinc Finger"/>
    <property type="match status" value="3"/>
</dbReference>
<proteinExistence type="predicted"/>
<dbReference type="EnsemblMetazoa" id="XM_019918082.1">
    <property type="protein sequence ID" value="XP_019773641.1"/>
    <property type="gene ID" value="LOC109546909"/>
</dbReference>
<name>A0AAR5QKB9_DENPD</name>
<evidence type="ECO:0000256" key="2">
    <source>
        <dbReference type="ARBA" id="ARBA00022737"/>
    </source>
</evidence>
<keyword evidence="2" id="KW-0677">Repeat</keyword>
<feature type="domain" description="C2H2-type" evidence="5">
    <location>
        <begin position="16"/>
        <end position="37"/>
    </location>
</feature>
<keyword evidence="4" id="KW-0862">Zinc</keyword>
<dbReference type="Proteomes" id="UP000019118">
    <property type="component" value="Unassembled WGS sequence"/>
</dbReference>
<dbReference type="AlphaFoldDB" id="A0AAR5QKB9"/>
<dbReference type="SUPFAM" id="SSF57667">
    <property type="entry name" value="beta-beta-alpha zinc fingers"/>
    <property type="match status" value="1"/>
</dbReference>
<accession>A0AAR5QKB9</accession>
<protein>
    <recommendedName>
        <fullName evidence="5">C2H2-type domain-containing protein</fullName>
    </recommendedName>
</protein>
<sequence>MYDIVQRQKEEVSYSCSQCTVIMPNKKHYIMHMLTTHTTFSEDTRLIHLCYLCNFQTDHKQQLKKHIEFYHMQKVKLNCPFCSFASCYALNLRRHISIHEDMQNLTCFHSQCDFKTSYKHSLQRHELKMHKNQCSVCHYKSRTRSLVQKHLRTEHGMYEQFQCMKCKFKTFQFMTLRRHNAKDHRKRSKSKFTMVRKTQNELTMEEAEEVKSLFKDIVLTVM</sequence>
<evidence type="ECO:0000259" key="5">
    <source>
        <dbReference type="PROSITE" id="PS00028"/>
    </source>
</evidence>
<dbReference type="PANTHER" id="PTHR24379:SF121">
    <property type="entry name" value="C2H2-TYPE DOMAIN-CONTAINING PROTEIN"/>
    <property type="match status" value="1"/>
</dbReference>
<evidence type="ECO:0000313" key="7">
    <source>
        <dbReference type="Proteomes" id="UP000019118"/>
    </source>
</evidence>
<dbReference type="InterPro" id="IPR013087">
    <property type="entry name" value="Znf_C2H2_type"/>
</dbReference>
<keyword evidence="7" id="KW-1185">Reference proteome</keyword>
<evidence type="ECO:0000313" key="6">
    <source>
        <dbReference type="EnsemblMetazoa" id="XP_019773641.1"/>
    </source>
</evidence>
<dbReference type="SMART" id="SM00355">
    <property type="entry name" value="ZnF_C2H2"/>
    <property type="match status" value="6"/>
</dbReference>
<evidence type="ECO:0000256" key="4">
    <source>
        <dbReference type="ARBA" id="ARBA00022833"/>
    </source>
</evidence>